<evidence type="ECO:0000256" key="1">
    <source>
        <dbReference type="PROSITE-ProRule" id="PRU00285"/>
    </source>
</evidence>
<dbReference type="InterPro" id="IPR008978">
    <property type="entry name" value="HSP20-like_chaperone"/>
</dbReference>
<proteinExistence type="inferred from homology"/>
<dbReference type="InterPro" id="IPR002068">
    <property type="entry name" value="A-crystallin/Hsp20_dom"/>
</dbReference>
<dbReference type="AlphaFoldDB" id="M0A7Y8"/>
<evidence type="ECO:0000313" key="5">
    <source>
        <dbReference type="EMBL" id="ELY94659.1"/>
    </source>
</evidence>
<feature type="coiled-coil region" evidence="3">
    <location>
        <begin position="8"/>
        <end position="39"/>
    </location>
</feature>
<keyword evidence="3" id="KW-0175">Coiled coil</keyword>
<keyword evidence="6" id="KW-1185">Reference proteome</keyword>
<organism evidence="5 6">
    <name type="scientific">Natrialba hulunbeirensis JCM 10989</name>
    <dbReference type="NCBI Taxonomy" id="1227493"/>
    <lineage>
        <taxon>Archaea</taxon>
        <taxon>Methanobacteriati</taxon>
        <taxon>Methanobacteriota</taxon>
        <taxon>Stenosarchaea group</taxon>
        <taxon>Halobacteria</taxon>
        <taxon>Halobacteriales</taxon>
        <taxon>Natrialbaceae</taxon>
        <taxon>Natrialba</taxon>
    </lineage>
</organism>
<dbReference type="Gene3D" id="2.60.40.790">
    <property type="match status" value="1"/>
</dbReference>
<comment type="caution">
    <text evidence="5">The sequence shown here is derived from an EMBL/GenBank/DDBJ whole genome shotgun (WGS) entry which is preliminary data.</text>
</comment>
<gene>
    <name evidence="5" type="ORF">C483_02970</name>
</gene>
<dbReference type="OrthoDB" id="198277at2157"/>
<dbReference type="STRING" id="1227493.C483_02970"/>
<dbReference type="SUPFAM" id="SSF49764">
    <property type="entry name" value="HSP20-like chaperones"/>
    <property type="match status" value="1"/>
</dbReference>
<dbReference type="EMBL" id="AOIM01000010">
    <property type="protein sequence ID" value="ELY94659.1"/>
    <property type="molecule type" value="Genomic_DNA"/>
</dbReference>
<dbReference type="PATRIC" id="fig|1227493.4.peg.560"/>
<evidence type="ECO:0000256" key="2">
    <source>
        <dbReference type="RuleBase" id="RU003616"/>
    </source>
</evidence>
<name>M0A7Y8_9EURY</name>
<comment type="similarity">
    <text evidence="1 2">Belongs to the small heat shock protein (HSP20) family.</text>
</comment>
<accession>M0A7Y8</accession>
<dbReference type="RefSeq" id="WP_006651849.1">
    <property type="nucleotide sequence ID" value="NZ_AOIM01000010.1"/>
</dbReference>
<dbReference type="Pfam" id="PF00011">
    <property type="entry name" value="HSP20"/>
    <property type="match status" value="1"/>
</dbReference>
<dbReference type="PANTHER" id="PTHR11527">
    <property type="entry name" value="HEAT-SHOCK PROTEIN 20 FAMILY MEMBER"/>
    <property type="match status" value="1"/>
</dbReference>
<protein>
    <submittedName>
        <fullName evidence="5">Heat shock protein Hsp20</fullName>
    </submittedName>
</protein>
<evidence type="ECO:0000256" key="3">
    <source>
        <dbReference type="SAM" id="Coils"/>
    </source>
</evidence>
<dbReference type="PROSITE" id="PS01031">
    <property type="entry name" value="SHSP"/>
    <property type="match status" value="1"/>
</dbReference>
<keyword evidence="5" id="KW-0346">Stress response</keyword>
<sequence>MADRSTPFDGIEELIEKLNRQLETAARSWEQSIEDQSQRRLNLSTNVGSGSTSLDIADENDEFVITVDVPGYEADDLDIRLAGELLTIEGERERADGHDDEEDRGVYIRREREVQSFSRKVTLPAAVDPDGVDATINNGILTIRLPKREPDSGSHRIDID</sequence>
<evidence type="ECO:0000259" key="4">
    <source>
        <dbReference type="PROSITE" id="PS01031"/>
    </source>
</evidence>
<dbReference type="Proteomes" id="UP000011519">
    <property type="component" value="Unassembled WGS sequence"/>
</dbReference>
<feature type="domain" description="SHSP" evidence="4">
    <location>
        <begin position="45"/>
        <end position="160"/>
    </location>
</feature>
<reference evidence="5 6" key="1">
    <citation type="journal article" date="2014" name="PLoS Genet.">
        <title>Phylogenetically driven sequencing of extremely halophilic archaea reveals strategies for static and dynamic osmo-response.</title>
        <authorList>
            <person name="Becker E.A."/>
            <person name="Seitzer P.M."/>
            <person name="Tritt A."/>
            <person name="Larsen D."/>
            <person name="Krusor M."/>
            <person name="Yao A.I."/>
            <person name="Wu D."/>
            <person name="Madern D."/>
            <person name="Eisen J.A."/>
            <person name="Darling A.E."/>
            <person name="Facciotti M.T."/>
        </authorList>
    </citation>
    <scope>NUCLEOTIDE SEQUENCE [LARGE SCALE GENOMIC DNA]</scope>
    <source>
        <strain evidence="5 6">JCM 10989</strain>
    </source>
</reference>
<dbReference type="CDD" id="cd06464">
    <property type="entry name" value="ACD_sHsps-like"/>
    <property type="match status" value="1"/>
</dbReference>
<evidence type="ECO:0000313" key="6">
    <source>
        <dbReference type="Proteomes" id="UP000011519"/>
    </source>
</evidence>
<dbReference type="InterPro" id="IPR031107">
    <property type="entry name" value="Small_HSP"/>
</dbReference>